<accession>A0A0D8XJV2</accession>
<evidence type="ECO:0000313" key="1">
    <source>
        <dbReference type="EMBL" id="KJH44870.1"/>
    </source>
</evidence>
<gene>
    <name evidence="1" type="ORF">DICVIV_09092</name>
</gene>
<sequence length="109" mass="12681">MKTQFIFESQSTSLVVIRSFHPHLTLRRHWWSSGRLIFIFLSEAIDGHSTPLVVTQLFHLHLSFISDWWSSGRFIFISFSYVIGGHSVQVNFMILSDVTSYEDDESRGE</sequence>
<name>A0A0D8XJV2_DICVI</name>
<organism evidence="1 2">
    <name type="scientific">Dictyocaulus viviparus</name>
    <name type="common">Bovine lungworm</name>
    <dbReference type="NCBI Taxonomy" id="29172"/>
    <lineage>
        <taxon>Eukaryota</taxon>
        <taxon>Metazoa</taxon>
        <taxon>Ecdysozoa</taxon>
        <taxon>Nematoda</taxon>
        <taxon>Chromadorea</taxon>
        <taxon>Rhabditida</taxon>
        <taxon>Rhabditina</taxon>
        <taxon>Rhabditomorpha</taxon>
        <taxon>Strongyloidea</taxon>
        <taxon>Metastrongylidae</taxon>
        <taxon>Dictyocaulus</taxon>
    </lineage>
</organism>
<evidence type="ECO:0000313" key="2">
    <source>
        <dbReference type="Proteomes" id="UP000053766"/>
    </source>
</evidence>
<proteinExistence type="predicted"/>
<reference evidence="1 2" key="1">
    <citation type="submission" date="2013-11" db="EMBL/GenBank/DDBJ databases">
        <title>Draft genome of the bovine lungworm Dictyocaulus viviparus.</title>
        <authorList>
            <person name="Mitreva M."/>
        </authorList>
    </citation>
    <scope>NUCLEOTIDE SEQUENCE [LARGE SCALE GENOMIC DNA]</scope>
    <source>
        <strain evidence="1 2">HannoverDv2000</strain>
    </source>
</reference>
<dbReference type="EMBL" id="KN716442">
    <property type="protein sequence ID" value="KJH44870.1"/>
    <property type="molecule type" value="Genomic_DNA"/>
</dbReference>
<protein>
    <submittedName>
        <fullName evidence="1">Uncharacterized protein</fullName>
    </submittedName>
</protein>
<dbReference type="AlphaFoldDB" id="A0A0D8XJV2"/>
<dbReference type="Proteomes" id="UP000053766">
    <property type="component" value="Unassembled WGS sequence"/>
</dbReference>
<reference evidence="2" key="2">
    <citation type="journal article" date="2016" name="Sci. Rep.">
        <title>Dictyocaulus viviparus genome, variome and transcriptome elucidate lungworm biology and support future intervention.</title>
        <authorList>
            <person name="McNulty S.N."/>
            <person name="Strube C."/>
            <person name="Rosa B.A."/>
            <person name="Martin J.C."/>
            <person name="Tyagi R."/>
            <person name="Choi Y.J."/>
            <person name="Wang Q."/>
            <person name="Hallsworth Pepin K."/>
            <person name="Zhang X."/>
            <person name="Ozersky P."/>
            <person name="Wilson R.K."/>
            <person name="Sternberg P.W."/>
            <person name="Gasser R.B."/>
            <person name="Mitreva M."/>
        </authorList>
    </citation>
    <scope>NUCLEOTIDE SEQUENCE [LARGE SCALE GENOMIC DNA]</scope>
    <source>
        <strain evidence="2">HannoverDv2000</strain>
    </source>
</reference>
<keyword evidence="2" id="KW-1185">Reference proteome</keyword>